<dbReference type="EMBL" id="JBHFFA010000006">
    <property type="protein sequence ID" value="KAL2620788.1"/>
    <property type="molecule type" value="Genomic_DNA"/>
</dbReference>
<accession>A0ABD1Y1Z7</accession>
<sequence>MTRPMSEGNRDEASPALSGRLDVDLTMGRNDDCQPYGAKDVGNRRRNIPKWNSVESGTAEADEAAH</sequence>
<name>A0ABD1Y1Z7_9MARC</name>
<proteinExistence type="predicted"/>
<dbReference type="AlphaFoldDB" id="A0ABD1Y1Z7"/>
<evidence type="ECO:0000256" key="1">
    <source>
        <dbReference type="SAM" id="MobiDB-lite"/>
    </source>
</evidence>
<evidence type="ECO:0000313" key="3">
    <source>
        <dbReference type="Proteomes" id="UP001605036"/>
    </source>
</evidence>
<feature type="region of interest" description="Disordered" evidence="1">
    <location>
        <begin position="1"/>
        <end position="66"/>
    </location>
</feature>
<reference evidence="2 3" key="1">
    <citation type="submission" date="2024-09" db="EMBL/GenBank/DDBJ databases">
        <title>Chromosome-scale assembly of Riccia fluitans.</title>
        <authorList>
            <person name="Paukszto L."/>
            <person name="Sawicki J."/>
            <person name="Karawczyk K."/>
            <person name="Piernik-Szablinska J."/>
            <person name="Szczecinska M."/>
            <person name="Mazdziarz M."/>
        </authorList>
    </citation>
    <scope>NUCLEOTIDE SEQUENCE [LARGE SCALE GENOMIC DNA]</scope>
    <source>
        <strain evidence="2">Rf_01</strain>
        <tissue evidence="2">Aerial parts of the thallus</tissue>
    </source>
</reference>
<evidence type="ECO:0000313" key="2">
    <source>
        <dbReference type="EMBL" id="KAL2620788.1"/>
    </source>
</evidence>
<comment type="caution">
    <text evidence="2">The sequence shown here is derived from an EMBL/GenBank/DDBJ whole genome shotgun (WGS) entry which is preliminary data.</text>
</comment>
<protein>
    <submittedName>
        <fullName evidence="2">Uncharacterized protein</fullName>
    </submittedName>
</protein>
<keyword evidence="3" id="KW-1185">Reference proteome</keyword>
<organism evidence="2 3">
    <name type="scientific">Riccia fluitans</name>
    <dbReference type="NCBI Taxonomy" id="41844"/>
    <lineage>
        <taxon>Eukaryota</taxon>
        <taxon>Viridiplantae</taxon>
        <taxon>Streptophyta</taxon>
        <taxon>Embryophyta</taxon>
        <taxon>Marchantiophyta</taxon>
        <taxon>Marchantiopsida</taxon>
        <taxon>Marchantiidae</taxon>
        <taxon>Marchantiales</taxon>
        <taxon>Ricciaceae</taxon>
        <taxon>Riccia</taxon>
    </lineage>
</organism>
<gene>
    <name evidence="2" type="ORF">R1flu_000993</name>
</gene>
<dbReference type="Proteomes" id="UP001605036">
    <property type="component" value="Unassembled WGS sequence"/>
</dbReference>